<evidence type="ECO:0008006" key="4">
    <source>
        <dbReference type="Google" id="ProtNLM"/>
    </source>
</evidence>
<dbReference type="GO" id="GO:0006313">
    <property type="term" value="P:DNA transposition"/>
    <property type="evidence" value="ECO:0007669"/>
    <property type="project" value="InterPro"/>
</dbReference>
<dbReference type="InterPro" id="IPR009057">
    <property type="entry name" value="Homeodomain-like_sf"/>
</dbReference>
<evidence type="ECO:0000313" key="2">
    <source>
        <dbReference type="EMBL" id="OQW88789.1"/>
    </source>
</evidence>
<comment type="caution">
    <text evidence="2">The sequence shown here is derived from an EMBL/GenBank/DDBJ whole genome shotgun (WGS) entry which is preliminary data.</text>
</comment>
<dbReference type="GO" id="GO:0003677">
    <property type="term" value="F:DNA binding"/>
    <property type="evidence" value="ECO:0007669"/>
    <property type="project" value="InterPro"/>
</dbReference>
<evidence type="ECO:0000256" key="1">
    <source>
        <dbReference type="SAM" id="MobiDB-lite"/>
    </source>
</evidence>
<organism evidence="2 3">
    <name type="scientific">Rhodoferax ferrireducens</name>
    <dbReference type="NCBI Taxonomy" id="192843"/>
    <lineage>
        <taxon>Bacteria</taxon>
        <taxon>Pseudomonadati</taxon>
        <taxon>Pseudomonadota</taxon>
        <taxon>Betaproteobacteria</taxon>
        <taxon>Burkholderiales</taxon>
        <taxon>Comamonadaceae</taxon>
        <taxon>Rhodoferax</taxon>
    </lineage>
</organism>
<name>A0A1W9KW27_9BURK</name>
<gene>
    <name evidence="2" type="ORF">BWK72_07505</name>
</gene>
<feature type="region of interest" description="Disordered" evidence="1">
    <location>
        <begin position="1"/>
        <end position="21"/>
    </location>
</feature>
<dbReference type="InterPro" id="IPR002514">
    <property type="entry name" value="Transposase_8"/>
</dbReference>
<reference evidence="2 3" key="1">
    <citation type="submission" date="2017-01" db="EMBL/GenBank/DDBJ databases">
        <title>Novel large sulfur bacteria in the metagenomes of groundwater-fed chemosynthetic microbial mats in the Lake Huron basin.</title>
        <authorList>
            <person name="Sharrar A.M."/>
            <person name="Flood B.E."/>
            <person name="Bailey J.V."/>
            <person name="Jones D.S."/>
            <person name="Biddanda B."/>
            <person name="Ruberg S.A."/>
            <person name="Marcus D.N."/>
            <person name="Dick G.J."/>
        </authorList>
    </citation>
    <scope>NUCLEOTIDE SEQUENCE [LARGE SCALE GENOMIC DNA]</scope>
    <source>
        <strain evidence="2">A7</strain>
    </source>
</reference>
<sequence>MHTSNSEIQMPQPRRRRGRYSNDFKRQVIAACLEPGVSTAAVALANGLNANLARRWVVEASRRNTVRRSKTPTMLAPIATNPAFLPVKFDPQPPVPVTQTDIRIELQHTSTRVCIYRPLQASSQCAQWLREVLA</sequence>
<dbReference type="AlphaFoldDB" id="A0A1W9KW27"/>
<protein>
    <recommendedName>
        <fullName evidence="4">Transposase IS3/IS911</fullName>
    </recommendedName>
</protein>
<evidence type="ECO:0000313" key="3">
    <source>
        <dbReference type="Proteomes" id="UP000192505"/>
    </source>
</evidence>
<dbReference type="EMBL" id="MTEI01000003">
    <property type="protein sequence ID" value="OQW88789.1"/>
    <property type="molecule type" value="Genomic_DNA"/>
</dbReference>
<dbReference type="Proteomes" id="UP000192505">
    <property type="component" value="Unassembled WGS sequence"/>
</dbReference>
<dbReference type="SUPFAM" id="SSF46689">
    <property type="entry name" value="Homeodomain-like"/>
    <property type="match status" value="1"/>
</dbReference>
<proteinExistence type="predicted"/>
<accession>A0A1W9KW27</accession>
<dbReference type="Pfam" id="PF01527">
    <property type="entry name" value="HTH_Tnp_1"/>
    <property type="match status" value="1"/>
</dbReference>
<dbReference type="GO" id="GO:0004803">
    <property type="term" value="F:transposase activity"/>
    <property type="evidence" value="ECO:0007669"/>
    <property type="project" value="InterPro"/>
</dbReference>